<dbReference type="EMBL" id="GDHC01001161">
    <property type="protein sequence ID" value="JAQ17468.1"/>
    <property type="molecule type" value="Transcribed_RNA"/>
</dbReference>
<dbReference type="PANTHER" id="PTHR22870:SF408">
    <property type="entry name" value="OS09G0560450 PROTEIN"/>
    <property type="match status" value="1"/>
</dbReference>
<dbReference type="InterPro" id="IPR009091">
    <property type="entry name" value="RCC1/BLIP-II"/>
</dbReference>
<dbReference type="InterPro" id="IPR051210">
    <property type="entry name" value="Ub_ligase/GEF_domain"/>
</dbReference>
<sequence length="457" mass="50903">FSSSKMSTEITGEDEALIKNEFVMDVEGLDRWADLKKLSNFQKQVIRSVFVFQSEARGSSILFITTEDEVYGVGGNGNENILGLTGKHYQCEKVEWPVLVEDLSGKDVRVISVGEYVGAALDSNGSLYWWGECDATEGEVMPPHPVTKNPNLRFTNITCGSRYIAAINTEDRVFVWGKLGKGRKMMMTNKLFVHQHVIKISSGKTHLAMLTDQGEVYTWGCNNVGQRASDLHDNENDDYIIRKLQFNQICKDIACGFSSTICLSSSGDVWACGGNKKSWGLRSDGTETKLEKMTLSSKVTRLIVGSGHIDGSYQSMYLAITTNGNKYVWNDTDGPGLLISSPIIELFYENTSPKDIMYNVLYPFPTQYCIKCCNCLSSYKINHVTEEMQRKLDVINTIIVEIVRDLEQAKAEKGSTLEEQTASLALSKPNPKITNSIATQTEFQESLKLPSTVEMPA</sequence>
<reference evidence="3" key="1">
    <citation type="journal article" date="2016" name="Gigascience">
        <title>De novo construction of an expanded transcriptome assembly for the western tarnished plant bug, Lygus hesperus.</title>
        <authorList>
            <person name="Tassone E.E."/>
            <person name="Geib S.M."/>
            <person name="Hall B."/>
            <person name="Fabrick J.A."/>
            <person name="Brent C.S."/>
            <person name="Hull J.J."/>
        </authorList>
    </citation>
    <scope>NUCLEOTIDE SEQUENCE</scope>
</reference>
<dbReference type="PROSITE" id="PS50012">
    <property type="entry name" value="RCC1_3"/>
    <property type="match status" value="1"/>
</dbReference>
<evidence type="ECO:0000256" key="1">
    <source>
        <dbReference type="ARBA" id="ARBA00022737"/>
    </source>
</evidence>
<dbReference type="AlphaFoldDB" id="A0A146MCG5"/>
<proteinExistence type="predicted"/>
<dbReference type="Pfam" id="PF13540">
    <property type="entry name" value="RCC1_2"/>
    <property type="match status" value="2"/>
</dbReference>
<feature type="repeat" description="RCC1" evidence="2">
    <location>
        <begin position="214"/>
        <end position="266"/>
    </location>
</feature>
<dbReference type="PANTHER" id="PTHR22870">
    <property type="entry name" value="REGULATOR OF CHROMOSOME CONDENSATION"/>
    <property type="match status" value="1"/>
</dbReference>
<evidence type="ECO:0000313" key="3">
    <source>
        <dbReference type="EMBL" id="JAQ17468.1"/>
    </source>
</evidence>
<dbReference type="InterPro" id="IPR000408">
    <property type="entry name" value="Reg_chr_condens"/>
</dbReference>
<name>A0A146MCG5_LYGHE</name>
<feature type="non-terminal residue" evidence="3">
    <location>
        <position position="1"/>
    </location>
</feature>
<evidence type="ECO:0000256" key="2">
    <source>
        <dbReference type="PROSITE-ProRule" id="PRU00235"/>
    </source>
</evidence>
<gene>
    <name evidence="3" type="primary">RCBTB1_11</name>
    <name evidence="3" type="ORF">g.87904</name>
</gene>
<keyword evidence="1" id="KW-0677">Repeat</keyword>
<accession>A0A146MCG5</accession>
<protein>
    <submittedName>
        <fullName evidence="3">RCC1 and BTB domain-containing protein 1</fullName>
    </submittedName>
</protein>
<dbReference type="SUPFAM" id="SSF50985">
    <property type="entry name" value="RCC1/BLIP-II"/>
    <property type="match status" value="1"/>
</dbReference>
<organism evidence="3">
    <name type="scientific">Lygus hesperus</name>
    <name type="common">Western plant bug</name>
    <dbReference type="NCBI Taxonomy" id="30085"/>
    <lineage>
        <taxon>Eukaryota</taxon>
        <taxon>Metazoa</taxon>
        <taxon>Ecdysozoa</taxon>
        <taxon>Arthropoda</taxon>
        <taxon>Hexapoda</taxon>
        <taxon>Insecta</taxon>
        <taxon>Pterygota</taxon>
        <taxon>Neoptera</taxon>
        <taxon>Paraneoptera</taxon>
        <taxon>Hemiptera</taxon>
        <taxon>Heteroptera</taxon>
        <taxon>Panheteroptera</taxon>
        <taxon>Cimicomorpha</taxon>
        <taxon>Miridae</taxon>
        <taxon>Mirini</taxon>
        <taxon>Lygus</taxon>
    </lineage>
</organism>
<dbReference type="Gene3D" id="2.130.10.30">
    <property type="entry name" value="Regulator of chromosome condensation 1/beta-lactamase-inhibitor protein II"/>
    <property type="match status" value="2"/>
</dbReference>